<dbReference type="InterPro" id="IPR042104">
    <property type="entry name" value="PKS_dehydratase_sf"/>
</dbReference>
<evidence type="ECO:0000259" key="6">
    <source>
        <dbReference type="PROSITE" id="PS50075"/>
    </source>
</evidence>
<dbReference type="Gene3D" id="3.30.70.250">
    <property type="entry name" value="Malonyl-CoA ACP transacylase, ACP-binding"/>
    <property type="match status" value="1"/>
</dbReference>
<evidence type="ECO:0000256" key="4">
    <source>
        <dbReference type="PROSITE-ProRule" id="PRU01363"/>
    </source>
</evidence>
<evidence type="ECO:0000259" key="7">
    <source>
        <dbReference type="PROSITE" id="PS52004"/>
    </source>
</evidence>
<evidence type="ECO:0000256" key="1">
    <source>
        <dbReference type="ARBA" id="ARBA00022450"/>
    </source>
</evidence>
<keyword evidence="1" id="KW-0596">Phosphopantetheine</keyword>
<dbReference type="EC" id="2.3.1.41" evidence="9"/>
<keyword evidence="3 9" id="KW-0808">Transferase</keyword>
<dbReference type="InterPro" id="IPR057326">
    <property type="entry name" value="KR_dom"/>
</dbReference>
<dbReference type="InterPro" id="IPR018201">
    <property type="entry name" value="Ketoacyl_synth_AS"/>
</dbReference>
<dbReference type="InterPro" id="IPR052568">
    <property type="entry name" value="PKS-FAS_Synthase"/>
</dbReference>
<dbReference type="STRING" id="1387353.BSF38_03894"/>
<dbReference type="InterPro" id="IPR014030">
    <property type="entry name" value="Ketoacyl_synth_N"/>
</dbReference>
<dbReference type="InterPro" id="IPR020841">
    <property type="entry name" value="PKS_Beta-ketoAc_synthase_dom"/>
</dbReference>
<dbReference type="InterPro" id="IPR013785">
    <property type="entry name" value="Aldolase_TIM"/>
</dbReference>
<dbReference type="Gene3D" id="3.10.129.110">
    <property type="entry name" value="Polyketide synthase dehydratase"/>
    <property type="match status" value="1"/>
</dbReference>
<dbReference type="PROSITE" id="PS52019">
    <property type="entry name" value="PKS_MFAS_DH"/>
    <property type="match status" value="1"/>
</dbReference>
<dbReference type="KEGG" id="pbor:BSF38_03894"/>
<dbReference type="SMART" id="SM00826">
    <property type="entry name" value="PKS_DH"/>
    <property type="match status" value="1"/>
</dbReference>
<dbReference type="PROSITE" id="PS00606">
    <property type="entry name" value="KS3_1"/>
    <property type="match status" value="1"/>
</dbReference>
<dbReference type="PROSITE" id="PS50075">
    <property type="entry name" value="CARRIER"/>
    <property type="match status" value="1"/>
</dbReference>
<dbReference type="InterPro" id="IPR009081">
    <property type="entry name" value="PP-bd_ACP"/>
</dbReference>
<protein>
    <submittedName>
        <fullName evidence="9">Phenolphthiocerol synthesis polyketide synthase type I Pks15/1</fullName>
        <ecNumber evidence="9">2.3.1.41</ecNumber>
    </submittedName>
</protein>
<dbReference type="Gene3D" id="3.40.47.10">
    <property type="match status" value="1"/>
</dbReference>
<dbReference type="Pfam" id="PF21089">
    <property type="entry name" value="PKS_DH_N"/>
    <property type="match status" value="1"/>
</dbReference>
<sequence>MKKSGPDFDWMVLTPGGFPDPSLAIAGSRAGAVGVLNLEFVEASEPALAALARLATLGKGRLGVLLDGGADGLLRAILTQLPAGLDTILLTASAIDRLKHLVGLIHEAGLKAFLVATGLEEAVAGQDAKVDAIIAKGNEAGGWVGEETIFVLLQRLIPRLSVPVWAQGGVGPCTAAACQIAGAAGAVLDNQLLLTKESPISDRMRARLRVMDGSETICLGSGFGAGFRAYSRPDLPTAVELRRLEATALLAVQPVVAVRHAWRAAIRRRVDWQTPETSLLALGQDAAFAAGLARRFGTVGGVLAGLAEAIREPLSGGIKEAGPFAEGSPLARSHGTRFPIVQGPMTRVSDRAEFAAAVAEAGALPFLALALMRAPEARSLLEETRRRLGDRPWGVGILGFVPQELRAQQLEVVRAYRPPFALIAGGRPDQSKVLDEEGVPTYLHVPSPGLLRMFLKEGAHRFVFEGRECGGHVGPRTSFVLWESMIEVLSEHLTPGVDASAYHVLFAGGVHDGLSAAMVASLAAPLIRREVRVGVLLGTAYLFTHEAVQTGAIVAGFQQAALSCESTVLLESGPGHATRCVSSPFVADFAGEKRRLLGHGLPPEELRHNLEALNIGRLRVASKGVDHNPCFGEDAAASKLVELGPEAQWARGMYMIGQVAGLRDGLCTLAELHEDVSAGSTRRLKSSVRPLVASESPSPSPAAIAIVGMACILPGAPDLKTFWSNILNKVDAITEVPADRWDWHRYFDASRSARDKIYSRWGGFIGDVAFDPAVFGMPPSSLRSIEPFQLLALAVVRSALEDAGYLDRPFPRERTSVILGAGGGGADLTAGYMVRSSLPDLFNGEAAAVAERLGDRLPEWTEDSFPGILMNVAAGRVANRFNLGGVNYTVDAACASSLAAVYLAVRDLEARTSDVAIVGGVDAIQNPFAFLCFSKTQALSPNGRCRTFDAEGDGIAISEGFAAVILKRLDDAERDGDRIYAVIRGAGGSSDGRDRSMTAPRPEGQVRALRRAYAQAGYSPATVGLIEAHGTGTVAGDLAEIKALTAFFGDAGAARQGCAVGSIKSMIGHTKATAGVAGLIKASLALSHHVLPPTLGVSLPNPKANFPESPFYVNTEPRPWIHAERPEPRRAGVSAFGFGGTNFHIALEEYTAGFLADRGVTRDPWPAELFIWRSRSRATLIETISQLATSLKAGARPHMGDLACALARAAEGAGVGGPSLSVVATSLEDLAEKLTAARDLIGAGVERCHDSRGIHFSERPLAIDGRIAFLFPGQGSQYVNMTRDLAVAFEEVRECFELADRTLTAELGCPLSRWIFPPPVFSSDEEKQLQTALTETHIAQPALAATDLAVLRLLHRMGIEPDMAAGHSFGEFVALCAAGCLSESDLLEIAAARGRFIRDCTTDESGAMAAVVASPEELQPLLLTAPGLTLANLNAPRQTVVAGTRAAVEKAMEWCRSRGLQARRLPVACAFHSPLVAPAQQRLSERIRRLAFAAPRIPVYSNTTAAPYPDNSSAVADLLSEHLVRPVGFVRQVESMYGSGARLFVEVGPRQVLSGLVGQILDDRPHVCASFDRPGGDGIVLLLHGLAALTSEGVSIRDDGLFQGRSIRPLELSKLTEGIDPVQYSPTTWLVNGGRARPVYRKGGETGTPAPPSRFSVIDGRKPPAAPSAETVVARGPSPSPATRGGNGHQPREVLPEALPSGAAHQVRTPSQNDVLNGEGVTWGGPGARARRPIHRGSADEGGSMTRSTVQSPRFTGAAPPPPYSVAAQPQDSPAASQPPAPPVPNGHGSVDLARQFQQVMMRFLQTQENVMHDLLVFIGSQGTPSAAATAGPRPYGGEANGNVAAAFDGVSIAATAIPTAHAGFVDEVATTPAPVSSPVGQVVSSHPYEPTSLTEPVLPEAPMTTDGGWNKSAPLNGIEHGPSAPPVTAGRIAECSPDRRQITERLLGIVSERTGYPEEMLSLDADLEADLGIDSIKRVEIAGTLVRSLAMPEGRSPDIEKLTVSRSLREVIDHLDSFIHQAGEGEREATEDDHRPFDEARTGHGVGRFALKSVVAPPIAATADLARGGPVVIVDDETGVGRRLASLLSDQERHVVRIVSGAGAPTNESGVVTADLRRPDEVARLVGELHDHGPVAALIHLSALRTDVPAAEAGLTSLYLMSRALGPDLERAAANGGGAVLAASRMGGSFAVDGPAQHFSPEAGGLAGFLKSLAHERPTVRIKSVDLPPAEPDVVADWLLAELMANDRLVEVGYRDGRRSTLELASTPLLSRNVDLPLDEDSVVLVTGGARGITARAAFSLAEAVPCTFVVVGRTPPPAGPEPAETAGIEEPKALKRAIMEQLRATGKPVALASVEERYRRLLLEREVRTNLDRLRRTGARVDYAACNVRDAEAFGSLIDEIYRVHGRIDGVIHGAGVIEDRLVKDKSPESFDRVMESKAGSAVVLGARLQLDSLRFLVFFSSVSGRFGNRGQADYAAASEVLNKLAQDLDRSSPGRIVSINWGPWLETGMVSPEVQRQFAERGVALIPPALGCRFLLDELRFGHKGDVEVLIGGAEGPSAAAPEASVPGRNDGPWTETVNSPLLMAAGVLSRGEGLVELVRPIDLEIDLYLRDHRLDGRPVFPFAMAMELMAEVAASGWPDLDLLAIGDIQLHRGVVLDGKKEDVRVVARLRPAPDPRKDDPGSDRTLDVAILNAGNPDRVHYRASVHLGRRARNHAGTARPGFIADPSLLEGGGLNTIRVEEAYRDWLFHGPLFQGIASIEAIGPKGARAILRPSSPRACLRGEPPGEWLIDPILVDSALQMQVLWARLHWDVTLLPARIAEYRLFGPGIATPAARPPGPSGNGGDPYGIRYELRISSESQVPTCHADHYFLSLDGRLLGVLTGVEGTGSKALNRLAGTCHR</sequence>
<dbReference type="GO" id="GO:0004315">
    <property type="term" value="F:3-oxoacyl-[acyl-carrier-protein] synthase activity"/>
    <property type="evidence" value="ECO:0007669"/>
    <property type="project" value="UniProtKB-EC"/>
</dbReference>
<feature type="domain" description="Carrier" evidence="6">
    <location>
        <begin position="1938"/>
        <end position="2020"/>
    </location>
</feature>
<keyword evidence="9" id="KW-0012">Acyltransferase</keyword>
<dbReference type="InterPro" id="IPR036736">
    <property type="entry name" value="ACP-like_sf"/>
</dbReference>
<dbReference type="SMART" id="SM00822">
    <property type="entry name" value="PKS_KR"/>
    <property type="match status" value="1"/>
</dbReference>
<evidence type="ECO:0000313" key="9">
    <source>
        <dbReference type="EMBL" id="APW62355.1"/>
    </source>
</evidence>
<dbReference type="InterPro" id="IPR049551">
    <property type="entry name" value="PKS_DH_C"/>
</dbReference>
<feature type="active site" description="Proton donor; for dehydratase activity" evidence="4">
    <location>
        <position position="2800"/>
    </location>
</feature>
<dbReference type="PANTHER" id="PTHR43074">
    <property type="entry name" value="OMEGA-3 POLYUNSATURATED FATTY ACID SYNTHASE PFAB-RELATED"/>
    <property type="match status" value="1"/>
</dbReference>
<dbReference type="Pfam" id="PF00109">
    <property type="entry name" value="ketoacyl-synt"/>
    <property type="match status" value="1"/>
</dbReference>
<dbReference type="InterPro" id="IPR001227">
    <property type="entry name" value="Ac_transferase_dom_sf"/>
</dbReference>
<dbReference type="GO" id="GO:0006633">
    <property type="term" value="P:fatty acid biosynthetic process"/>
    <property type="evidence" value="ECO:0007669"/>
    <property type="project" value="InterPro"/>
</dbReference>
<keyword evidence="2" id="KW-0597">Phosphoprotein</keyword>
<dbReference type="SMART" id="SM00827">
    <property type="entry name" value="PKS_AT"/>
    <property type="match status" value="1"/>
</dbReference>
<dbReference type="CDD" id="cd00833">
    <property type="entry name" value="PKS"/>
    <property type="match status" value="1"/>
</dbReference>
<evidence type="ECO:0000259" key="8">
    <source>
        <dbReference type="PROSITE" id="PS52019"/>
    </source>
</evidence>
<proteinExistence type="predicted"/>
<name>A0A1U7CTT9_9BACT</name>
<dbReference type="Pfam" id="PF02801">
    <property type="entry name" value="Ketoacyl-synt_C"/>
    <property type="match status" value="1"/>
</dbReference>
<dbReference type="Pfam" id="PF00550">
    <property type="entry name" value="PP-binding"/>
    <property type="match status" value="1"/>
</dbReference>
<feature type="region of interest" description="Disordered" evidence="5">
    <location>
        <begin position="1640"/>
        <end position="1790"/>
    </location>
</feature>
<dbReference type="InterPro" id="IPR013968">
    <property type="entry name" value="PKS_KR"/>
</dbReference>
<organism evidence="9 10">
    <name type="scientific">Paludisphaera borealis</name>
    <dbReference type="NCBI Taxonomy" id="1387353"/>
    <lineage>
        <taxon>Bacteria</taxon>
        <taxon>Pseudomonadati</taxon>
        <taxon>Planctomycetota</taxon>
        <taxon>Planctomycetia</taxon>
        <taxon>Isosphaerales</taxon>
        <taxon>Isosphaeraceae</taxon>
        <taxon>Paludisphaera</taxon>
    </lineage>
</organism>
<feature type="region of interest" description="C-terminal hotdog fold" evidence="4">
    <location>
        <begin position="2733"/>
        <end position="2902"/>
    </location>
</feature>
<accession>A0A1U7CTT9</accession>
<feature type="compositionally biased region" description="Polar residues" evidence="5">
    <location>
        <begin position="1745"/>
        <end position="1754"/>
    </location>
</feature>
<dbReference type="Gene3D" id="1.10.1200.10">
    <property type="entry name" value="ACP-like"/>
    <property type="match status" value="1"/>
</dbReference>
<feature type="active site" description="Proton acceptor; for dehydratase activity" evidence="4">
    <location>
        <position position="2616"/>
    </location>
</feature>
<evidence type="ECO:0000256" key="3">
    <source>
        <dbReference type="ARBA" id="ARBA00022679"/>
    </source>
</evidence>
<dbReference type="SUPFAM" id="SSF51735">
    <property type="entry name" value="NAD(P)-binding Rossmann-fold domains"/>
    <property type="match status" value="2"/>
</dbReference>
<evidence type="ECO:0000313" key="10">
    <source>
        <dbReference type="Proteomes" id="UP000186309"/>
    </source>
</evidence>
<feature type="domain" description="PKS/mFAS DH" evidence="8">
    <location>
        <begin position="2584"/>
        <end position="2902"/>
    </location>
</feature>
<evidence type="ECO:0000256" key="2">
    <source>
        <dbReference type="ARBA" id="ARBA00022553"/>
    </source>
</evidence>
<dbReference type="InterPro" id="IPR036291">
    <property type="entry name" value="NAD(P)-bd_dom_sf"/>
</dbReference>
<feature type="region of interest" description="N-terminal hotdog fold" evidence="4">
    <location>
        <begin position="2584"/>
        <end position="2716"/>
    </location>
</feature>
<dbReference type="InterPro" id="IPR016039">
    <property type="entry name" value="Thiolase-like"/>
</dbReference>
<dbReference type="InterPro" id="IPR016035">
    <property type="entry name" value="Acyl_Trfase/lysoPLipase"/>
</dbReference>
<dbReference type="Gene3D" id="3.40.366.10">
    <property type="entry name" value="Malonyl-Coenzyme A Acyl Carrier Protein, domain 2"/>
    <property type="match status" value="1"/>
</dbReference>
<dbReference type="InterPro" id="IPR020807">
    <property type="entry name" value="PKS_DH"/>
</dbReference>
<dbReference type="PROSITE" id="PS52004">
    <property type="entry name" value="KS3_2"/>
    <property type="match status" value="1"/>
</dbReference>
<dbReference type="SUPFAM" id="SSF53901">
    <property type="entry name" value="Thiolase-like"/>
    <property type="match status" value="1"/>
</dbReference>
<feature type="compositionally biased region" description="Low complexity" evidence="5">
    <location>
        <begin position="1765"/>
        <end position="1776"/>
    </location>
</feature>
<dbReference type="Pfam" id="PF14765">
    <property type="entry name" value="PS-DH"/>
    <property type="match status" value="1"/>
</dbReference>
<feature type="domain" description="Ketosynthase family 3 (KS3)" evidence="7">
    <location>
        <begin position="701"/>
        <end position="1149"/>
    </location>
</feature>
<dbReference type="InterPro" id="IPR049900">
    <property type="entry name" value="PKS_mFAS_DH"/>
</dbReference>
<dbReference type="SUPFAM" id="SSF47336">
    <property type="entry name" value="ACP-like"/>
    <property type="match status" value="1"/>
</dbReference>
<dbReference type="Gene3D" id="3.40.50.720">
    <property type="entry name" value="NAD(P)-binding Rossmann-like Domain"/>
    <property type="match status" value="1"/>
</dbReference>
<dbReference type="PANTHER" id="PTHR43074:SF1">
    <property type="entry name" value="BETA-KETOACYL SYNTHASE FAMILY PROTEIN-RELATED"/>
    <property type="match status" value="1"/>
</dbReference>
<dbReference type="Gene3D" id="3.20.20.70">
    <property type="entry name" value="Aldolase class I"/>
    <property type="match status" value="2"/>
</dbReference>
<dbReference type="Pfam" id="PF03060">
    <property type="entry name" value="NMO"/>
    <property type="match status" value="1"/>
</dbReference>
<dbReference type="Proteomes" id="UP000186309">
    <property type="component" value="Chromosome"/>
</dbReference>
<dbReference type="InterPro" id="IPR049552">
    <property type="entry name" value="PKS_DH_N"/>
</dbReference>
<dbReference type="SUPFAM" id="SSF52151">
    <property type="entry name" value="FabD/lysophospholipase-like"/>
    <property type="match status" value="1"/>
</dbReference>
<dbReference type="SMART" id="SM00825">
    <property type="entry name" value="PKS_KS"/>
    <property type="match status" value="1"/>
</dbReference>
<gene>
    <name evidence="9" type="ORF">BSF38_03894</name>
</gene>
<keyword evidence="10" id="KW-1185">Reference proteome</keyword>
<dbReference type="EMBL" id="CP019082">
    <property type="protein sequence ID" value="APW62355.1"/>
    <property type="molecule type" value="Genomic_DNA"/>
</dbReference>
<evidence type="ECO:0000256" key="5">
    <source>
        <dbReference type="SAM" id="MobiDB-lite"/>
    </source>
</evidence>
<dbReference type="InterPro" id="IPR014043">
    <property type="entry name" value="Acyl_transferase_dom"/>
</dbReference>
<dbReference type="CDD" id="cd08953">
    <property type="entry name" value="KR_2_SDR_x"/>
    <property type="match status" value="1"/>
</dbReference>
<dbReference type="Pfam" id="PF00698">
    <property type="entry name" value="Acyl_transf_1"/>
    <property type="match status" value="1"/>
</dbReference>
<dbReference type="SUPFAM" id="SSF51412">
    <property type="entry name" value="Inosine monophosphate dehydrogenase (IMPDH)"/>
    <property type="match status" value="2"/>
</dbReference>
<reference evidence="10" key="1">
    <citation type="submission" date="2016-12" db="EMBL/GenBank/DDBJ databases">
        <title>Comparative genomics of four Isosphaeraceae planctomycetes: a common pool of plasmids and glycoside hydrolase genes.</title>
        <authorList>
            <person name="Ivanova A."/>
        </authorList>
    </citation>
    <scope>NUCLEOTIDE SEQUENCE [LARGE SCALE GENOMIC DNA]</scope>
    <source>
        <strain evidence="10">PX4</strain>
    </source>
</reference>
<dbReference type="InterPro" id="IPR016036">
    <property type="entry name" value="Malonyl_transacylase_ACP-bd"/>
</dbReference>
<dbReference type="Pfam" id="PF08659">
    <property type="entry name" value="KR"/>
    <property type="match status" value="1"/>
</dbReference>
<dbReference type="InterPro" id="IPR014031">
    <property type="entry name" value="Ketoacyl_synth_C"/>
</dbReference>
<dbReference type="SUPFAM" id="SSF55048">
    <property type="entry name" value="Probable ACP-binding domain of malonyl-CoA ACP transacylase"/>
    <property type="match status" value="1"/>
</dbReference>